<proteinExistence type="predicted"/>
<protein>
    <recommendedName>
        <fullName evidence="2">KHDC4/BBP-like KH-domain type I domain-containing protein</fullName>
    </recommendedName>
</protein>
<evidence type="ECO:0000313" key="4">
    <source>
        <dbReference type="Proteomes" id="UP001189429"/>
    </source>
</evidence>
<feature type="compositionally biased region" description="Low complexity" evidence="1">
    <location>
        <begin position="381"/>
        <end position="402"/>
    </location>
</feature>
<sequence>MFEVRGLRCSLVLEPPEVREVAQLGDGHFRLARGEVVQQGDGYFRLRRWAAPHMPQGRPLLPSAPPRPGERPAAWPQGHLRSRAAAGTSPATAATTEVIPPSSAESATLAGSCLDGNARPRVISALQLLEESDDESVFCGPPSDAEGPGPGRAPAEERALADLGIAHPDDERARREAVMDARAAARAAWAAEAEVAERVRRCMRPRGDVAGKGQKFICRFPIGLEDNVEFGLVNKILGRGGINMRSIAEHCGAKLRLRGIGSGYPEPATGKEANMPLELEVSCTDFGSYSDAAIRVARHLQGIYLQYRRYARARGMPQPDVKVTLEELRRDDLPCGPSSPVPTAGVWWPPAADEPPAGLLRPVPSSASQQQLPQPCGPSLAARGAAPSQPRAPPRAGGSPPT</sequence>
<dbReference type="Proteomes" id="UP001189429">
    <property type="component" value="Unassembled WGS sequence"/>
</dbReference>
<reference evidence="3" key="1">
    <citation type="submission" date="2023-10" db="EMBL/GenBank/DDBJ databases">
        <authorList>
            <person name="Chen Y."/>
            <person name="Shah S."/>
            <person name="Dougan E. K."/>
            <person name="Thang M."/>
            <person name="Chan C."/>
        </authorList>
    </citation>
    <scope>NUCLEOTIDE SEQUENCE [LARGE SCALE GENOMIC DNA]</scope>
</reference>
<organism evidence="3 4">
    <name type="scientific">Prorocentrum cordatum</name>
    <dbReference type="NCBI Taxonomy" id="2364126"/>
    <lineage>
        <taxon>Eukaryota</taxon>
        <taxon>Sar</taxon>
        <taxon>Alveolata</taxon>
        <taxon>Dinophyceae</taxon>
        <taxon>Prorocentrales</taxon>
        <taxon>Prorocentraceae</taxon>
        <taxon>Prorocentrum</taxon>
    </lineage>
</organism>
<accession>A0ABN9PZZ4</accession>
<dbReference type="InterPro" id="IPR036612">
    <property type="entry name" value="KH_dom_type_1_sf"/>
</dbReference>
<feature type="region of interest" description="Disordered" evidence="1">
    <location>
        <begin position="134"/>
        <end position="153"/>
    </location>
</feature>
<dbReference type="Gene3D" id="3.30.1370.10">
    <property type="entry name" value="K Homology domain, type 1"/>
    <property type="match status" value="1"/>
</dbReference>
<name>A0ABN9PZZ4_9DINO</name>
<evidence type="ECO:0000259" key="2">
    <source>
        <dbReference type="Pfam" id="PF22675"/>
    </source>
</evidence>
<dbReference type="PANTHER" id="PTHR15744:SF0">
    <property type="entry name" value="KH HOMOLOGY DOMAIN-CONTAINING PROTEIN 4"/>
    <property type="match status" value="1"/>
</dbReference>
<keyword evidence="4" id="KW-1185">Reference proteome</keyword>
<feature type="compositionally biased region" description="Low complexity" evidence="1">
    <location>
        <begin position="362"/>
        <end position="374"/>
    </location>
</feature>
<evidence type="ECO:0000256" key="1">
    <source>
        <dbReference type="SAM" id="MobiDB-lite"/>
    </source>
</evidence>
<feature type="compositionally biased region" description="Low complexity" evidence="1">
    <location>
        <begin position="84"/>
        <end position="96"/>
    </location>
</feature>
<feature type="region of interest" description="Disordered" evidence="1">
    <location>
        <begin position="54"/>
        <end position="114"/>
    </location>
</feature>
<dbReference type="Pfam" id="PF22675">
    <property type="entry name" value="KH-I_KHDC4-BBP"/>
    <property type="match status" value="1"/>
</dbReference>
<dbReference type="SUPFAM" id="SSF54791">
    <property type="entry name" value="Eukaryotic type KH-domain (KH-domain type I)"/>
    <property type="match status" value="1"/>
</dbReference>
<dbReference type="EMBL" id="CAUYUJ010002047">
    <property type="protein sequence ID" value="CAK0798926.1"/>
    <property type="molecule type" value="Genomic_DNA"/>
</dbReference>
<feature type="region of interest" description="Disordered" evidence="1">
    <location>
        <begin position="331"/>
        <end position="402"/>
    </location>
</feature>
<evidence type="ECO:0000313" key="3">
    <source>
        <dbReference type="EMBL" id="CAK0798926.1"/>
    </source>
</evidence>
<dbReference type="InterPro" id="IPR055256">
    <property type="entry name" value="KH_1_KHDC4/BBP-like"/>
</dbReference>
<dbReference type="InterPro" id="IPR031121">
    <property type="entry name" value="RIK/BLOM7"/>
</dbReference>
<dbReference type="PANTHER" id="PTHR15744">
    <property type="entry name" value="BLOM7"/>
    <property type="match status" value="1"/>
</dbReference>
<gene>
    <name evidence="3" type="ORF">PCOR1329_LOCUS7552</name>
</gene>
<comment type="caution">
    <text evidence="3">The sequence shown here is derived from an EMBL/GenBank/DDBJ whole genome shotgun (WGS) entry which is preliminary data.</text>
</comment>
<feature type="domain" description="KHDC4/BBP-like KH-domain type I" evidence="2">
    <location>
        <begin position="229"/>
        <end position="293"/>
    </location>
</feature>